<comment type="cofactor">
    <cofactor evidence="1">
        <name>Mg(2+)</name>
        <dbReference type="ChEBI" id="CHEBI:18420"/>
    </cofactor>
</comment>
<dbReference type="InterPro" id="IPR043519">
    <property type="entry name" value="NT_sf"/>
</dbReference>
<proteinExistence type="inferred from homology"/>
<evidence type="ECO:0000256" key="5">
    <source>
        <dbReference type="ARBA" id="ARBA00022695"/>
    </source>
</evidence>
<dbReference type="InterPro" id="IPR050264">
    <property type="entry name" value="Bact_CCA-adding_enz_type3_sf"/>
</dbReference>
<dbReference type="PANTHER" id="PTHR46173">
    <property type="entry name" value="CCA TRNA NUCLEOTIDYLTRANSFERASE 1, MITOCHONDRIAL"/>
    <property type="match status" value="1"/>
</dbReference>
<evidence type="ECO:0000313" key="11">
    <source>
        <dbReference type="Proteomes" id="UP000288716"/>
    </source>
</evidence>
<comment type="similarity">
    <text evidence="2 8">Belongs to the tRNA nucleotidyltransferase/poly(A) polymerase family.</text>
</comment>
<dbReference type="GO" id="GO:0005739">
    <property type="term" value="C:mitochondrion"/>
    <property type="evidence" value="ECO:0007669"/>
    <property type="project" value="TreeGrafter"/>
</dbReference>
<evidence type="ECO:0000313" key="10">
    <source>
        <dbReference type="EMBL" id="RWS23077.1"/>
    </source>
</evidence>
<accession>A0A443S6C4</accession>
<feature type="domain" description="Poly A polymerase head" evidence="9">
    <location>
        <begin position="40"/>
        <end position="167"/>
    </location>
</feature>
<keyword evidence="6" id="KW-0479">Metal-binding</keyword>
<dbReference type="InterPro" id="IPR002646">
    <property type="entry name" value="PolA_pol_head_dom"/>
</dbReference>
<dbReference type="AlphaFoldDB" id="A0A443S6C4"/>
<dbReference type="PANTHER" id="PTHR46173:SF1">
    <property type="entry name" value="CCA TRNA NUCLEOTIDYLTRANSFERASE 1, MITOCHONDRIAL"/>
    <property type="match status" value="1"/>
</dbReference>
<evidence type="ECO:0000256" key="6">
    <source>
        <dbReference type="ARBA" id="ARBA00022723"/>
    </source>
</evidence>
<evidence type="ECO:0000256" key="8">
    <source>
        <dbReference type="RuleBase" id="RU003953"/>
    </source>
</evidence>
<evidence type="ECO:0000256" key="7">
    <source>
        <dbReference type="ARBA" id="ARBA00022842"/>
    </source>
</evidence>
<evidence type="ECO:0000256" key="1">
    <source>
        <dbReference type="ARBA" id="ARBA00001946"/>
    </source>
</evidence>
<organism evidence="10 11">
    <name type="scientific">Leptotrombidium deliense</name>
    <dbReference type="NCBI Taxonomy" id="299467"/>
    <lineage>
        <taxon>Eukaryota</taxon>
        <taxon>Metazoa</taxon>
        <taxon>Ecdysozoa</taxon>
        <taxon>Arthropoda</taxon>
        <taxon>Chelicerata</taxon>
        <taxon>Arachnida</taxon>
        <taxon>Acari</taxon>
        <taxon>Acariformes</taxon>
        <taxon>Trombidiformes</taxon>
        <taxon>Prostigmata</taxon>
        <taxon>Anystina</taxon>
        <taxon>Parasitengona</taxon>
        <taxon>Trombiculoidea</taxon>
        <taxon>Trombiculidae</taxon>
        <taxon>Leptotrombidium</taxon>
    </lineage>
</organism>
<dbReference type="VEuPathDB" id="VectorBase:LDEU008963"/>
<dbReference type="GO" id="GO:0016779">
    <property type="term" value="F:nucleotidyltransferase activity"/>
    <property type="evidence" value="ECO:0007669"/>
    <property type="project" value="UniProtKB-KW"/>
</dbReference>
<dbReference type="Gene3D" id="3.30.460.10">
    <property type="entry name" value="Beta Polymerase, domain 2"/>
    <property type="match status" value="1"/>
</dbReference>
<dbReference type="CDD" id="cd05398">
    <property type="entry name" value="NT_ClassII-CCAase"/>
    <property type="match status" value="1"/>
</dbReference>
<keyword evidence="7" id="KW-0460">Magnesium</keyword>
<keyword evidence="8" id="KW-0694">RNA-binding</keyword>
<dbReference type="GO" id="GO:0001680">
    <property type="term" value="P:tRNA 3'-terminal CCA addition"/>
    <property type="evidence" value="ECO:0007669"/>
    <property type="project" value="TreeGrafter"/>
</dbReference>
<dbReference type="Gene3D" id="1.10.3090.10">
    <property type="entry name" value="cca-adding enzyme, domain 2"/>
    <property type="match status" value="1"/>
</dbReference>
<sequence length="404" mass="47081">MMSTIRLRPEADGFKEFRTVVDTPQAQFLHDLFKSANYELRIAGGAVRDILRGQVPQDVDFATDATPTQMINLLEKHADRVRLILTRSGQQHGTVTARIDDKEQYEVTTLRIDKKTDGRHAEVEFIKDWQLDANRRDLTINSMFLDFDGTLYDFFDGLPHLKNNVIRFVGNAEDRITEDYLRILCYFRFFARYGGQTHDENILQCMRELNGGLEQISGERLWSEMKKLIPLKRSDEMLCHSNLWANELQFEPMTLFAALIRDESEVDSVIKRLRCSKVERETALYIVRHRDQPTSDLCGIKESLALNGKSEFNLGKKCALEYFKYTGDLKSHDELNNWQLPDFPVRGTVVLEHLENKQDKRQIAKVLLELKKVWIRNDYETSEEELLSEIPNVMKAIKQRKKSE</sequence>
<evidence type="ECO:0000256" key="2">
    <source>
        <dbReference type="ARBA" id="ARBA00007265"/>
    </source>
</evidence>
<keyword evidence="5" id="KW-0548">Nucleotidyltransferase</keyword>
<dbReference type="GO" id="GO:0046872">
    <property type="term" value="F:metal ion binding"/>
    <property type="evidence" value="ECO:0007669"/>
    <property type="project" value="UniProtKB-KW"/>
</dbReference>
<evidence type="ECO:0000256" key="4">
    <source>
        <dbReference type="ARBA" id="ARBA00022694"/>
    </source>
</evidence>
<comment type="caution">
    <text evidence="10">The sequence shown here is derived from an EMBL/GenBank/DDBJ whole genome shotgun (WGS) entry which is preliminary data.</text>
</comment>
<dbReference type="SUPFAM" id="SSF81301">
    <property type="entry name" value="Nucleotidyltransferase"/>
    <property type="match status" value="1"/>
</dbReference>
<name>A0A443S6C4_9ACAR</name>
<gene>
    <name evidence="10" type="ORF">B4U80_07161</name>
</gene>
<evidence type="ECO:0000256" key="3">
    <source>
        <dbReference type="ARBA" id="ARBA00022679"/>
    </source>
</evidence>
<dbReference type="EMBL" id="NCKV01007183">
    <property type="protein sequence ID" value="RWS23077.1"/>
    <property type="molecule type" value="Genomic_DNA"/>
</dbReference>
<keyword evidence="4" id="KW-0819">tRNA processing</keyword>
<keyword evidence="3 8" id="KW-0808">Transferase</keyword>
<evidence type="ECO:0000259" key="9">
    <source>
        <dbReference type="Pfam" id="PF01743"/>
    </source>
</evidence>
<dbReference type="GO" id="GO:1990180">
    <property type="term" value="P:mitochondrial tRNA 3'-end processing"/>
    <property type="evidence" value="ECO:0007669"/>
    <property type="project" value="TreeGrafter"/>
</dbReference>
<reference evidence="10 11" key="1">
    <citation type="journal article" date="2018" name="Gigascience">
        <title>Genomes of trombidid mites reveal novel predicted allergens and laterally-transferred genes associated with secondary metabolism.</title>
        <authorList>
            <person name="Dong X."/>
            <person name="Chaisiri K."/>
            <person name="Xia D."/>
            <person name="Armstrong S.D."/>
            <person name="Fang Y."/>
            <person name="Donnelly M.J."/>
            <person name="Kadowaki T."/>
            <person name="McGarry J.W."/>
            <person name="Darby A.C."/>
            <person name="Makepeace B.L."/>
        </authorList>
    </citation>
    <scope>NUCLEOTIDE SEQUENCE [LARGE SCALE GENOMIC DNA]</scope>
    <source>
        <strain evidence="10">UoL-UT</strain>
    </source>
</reference>
<dbReference type="Proteomes" id="UP000288716">
    <property type="component" value="Unassembled WGS sequence"/>
</dbReference>
<dbReference type="SUPFAM" id="SSF81891">
    <property type="entry name" value="Poly A polymerase C-terminal region-like"/>
    <property type="match status" value="1"/>
</dbReference>
<dbReference type="GO" id="GO:0000049">
    <property type="term" value="F:tRNA binding"/>
    <property type="evidence" value="ECO:0007669"/>
    <property type="project" value="TreeGrafter"/>
</dbReference>
<keyword evidence="11" id="KW-1185">Reference proteome</keyword>
<dbReference type="OrthoDB" id="445712at2759"/>
<dbReference type="Pfam" id="PF01743">
    <property type="entry name" value="PolyA_pol"/>
    <property type="match status" value="1"/>
</dbReference>
<protein>
    <submittedName>
        <fullName evidence="10">CCA tRNA nucleotidyltransferase 1-like protein</fullName>
    </submittedName>
</protein>
<dbReference type="STRING" id="299467.A0A443S6C4"/>